<feature type="transmembrane region" description="Helical" evidence="1">
    <location>
        <begin position="161"/>
        <end position="182"/>
    </location>
</feature>
<gene>
    <name evidence="3" type="ORF">KME25_27495</name>
</gene>
<keyword evidence="1" id="KW-0812">Transmembrane</keyword>
<protein>
    <submittedName>
        <fullName evidence="3">DUF1206 domain-containing protein</fullName>
    </submittedName>
</protein>
<feature type="domain" description="DUF1206" evidence="2">
    <location>
        <begin position="212"/>
        <end position="281"/>
    </location>
</feature>
<evidence type="ECO:0000313" key="3">
    <source>
        <dbReference type="EMBL" id="MBW4548156.1"/>
    </source>
</evidence>
<feature type="transmembrane region" description="Helical" evidence="1">
    <location>
        <begin position="79"/>
        <end position="97"/>
    </location>
</feature>
<keyword evidence="1" id="KW-1133">Transmembrane helix</keyword>
<comment type="caution">
    <text evidence="3">The sequence shown here is derived from an EMBL/GenBank/DDBJ whole genome shotgun (WGS) entry which is preliminary data.</text>
</comment>
<feature type="transmembrane region" description="Helical" evidence="1">
    <location>
        <begin position="117"/>
        <end position="138"/>
    </location>
</feature>
<reference evidence="3" key="2">
    <citation type="journal article" date="2022" name="Microbiol. Resour. Announc.">
        <title>Metagenome Sequencing to Explore Phylogenomics of Terrestrial Cyanobacteria.</title>
        <authorList>
            <person name="Ward R.D."/>
            <person name="Stajich J.E."/>
            <person name="Johansen J.R."/>
            <person name="Huntemann M."/>
            <person name="Clum A."/>
            <person name="Foster B."/>
            <person name="Foster B."/>
            <person name="Roux S."/>
            <person name="Palaniappan K."/>
            <person name="Varghese N."/>
            <person name="Mukherjee S."/>
            <person name="Reddy T.B.K."/>
            <person name="Daum C."/>
            <person name="Copeland A."/>
            <person name="Chen I.A."/>
            <person name="Ivanova N.N."/>
            <person name="Kyrpides N.C."/>
            <person name="Shapiro N."/>
            <person name="Eloe-Fadrosh E.A."/>
            <person name="Pietrasiak N."/>
        </authorList>
    </citation>
    <scope>NUCLEOTIDE SEQUENCE</scope>
    <source>
        <strain evidence="3">CPER-KK1</strain>
    </source>
</reference>
<name>A0A951PRY7_9CYAN</name>
<evidence type="ECO:0000259" key="2">
    <source>
        <dbReference type="Pfam" id="PF06724"/>
    </source>
</evidence>
<dbReference type="InterPro" id="IPR009597">
    <property type="entry name" value="DUF1206"/>
</dbReference>
<keyword evidence="1" id="KW-0472">Membrane</keyword>
<organism evidence="3 4">
    <name type="scientific">Symplocastrum torsivum CPER-KK1</name>
    <dbReference type="NCBI Taxonomy" id="450513"/>
    <lineage>
        <taxon>Bacteria</taxon>
        <taxon>Bacillati</taxon>
        <taxon>Cyanobacteriota</taxon>
        <taxon>Cyanophyceae</taxon>
        <taxon>Oscillatoriophycideae</taxon>
        <taxon>Oscillatoriales</taxon>
        <taxon>Microcoleaceae</taxon>
        <taxon>Symplocastrum</taxon>
    </lineage>
</organism>
<evidence type="ECO:0000313" key="4">
    <source>
        <dbReference type="Proteomes" id="UP000753908"/>
    </source>
</evidence>
<reference evidence="3" key="1">
    <citation type="submission" date="2021-05" db="EMBL/GenBank/DDBJ databases">
        <authorList>
            <person name="Pietrasiak N."/>
            <person name="Ward R."/>
            <person name="Stajich J.E."/>
            <person name="Kurbessoian T."/>
        </authorList>
    </citation>
    <scope>NUCLEOTIDE SEQUENCE</scope>
    <source>
        <strain evidence="3">CPER-KK1</strain>
    </source>
</reference>
<sequence>MKGWNSAIKNAKNYLEPIANLAIANPWAERLFRFGYAAKGVVYAIVGWLAASAALGPGGRTTGTRGALRSLVNQPFGRILLGFVAIGLSGYVLWRLVQAIMDTENQGTDAKAIIVRLSYAGNGLIYGGLAVTAVKIIFGEVEIDNGYGSIDWTALLLAQPLGQWLVGTVGAIVIGLGFYEFYQAYTAKFCRKFNLNEMSDTEKTWATRIGRFGLAARGIVYSIIGFFLIQAARLSKSNQVRGLEGALDLLEQQPYGRWLLGIVALGLISYGVYYIVQSRYRRIHSTACRARTIQKS</sequence>
<feature type="transmembrane region" description="Helical" evidence="1">
    <location>
        <begin position="255"/>
        <end position="276"/>
    </location>
</feature>
<dbReference type="AlphaFoldDB" id="A0A951PRY7"/>
<feature type="transmembrane region" description="Helical" evidence="1">
    <location>
        <begin position="214"/>
        <end position="235"/>
    </location>
</feature>
<evidence type="ECO:0000256" key="1">
    <source>
        <dbReference type="SAM" id="Phobius"/>
    </source>
</evidence>
<accession>A0A951PRY7</accession>
<dbReference type="Proteomes" id="UP000753908">
    <property type="component" value="Unassembled WGS sequence"/>
</dbReference>
<dbReference type="Pfam" id="PF06724">
    <property type="entry name" value="DUF1206"/>
    <property type="match status" value="3"/>
</dbReference>
<dbReference type="EMBL" id="JAHHIF010000055">
    <property type="protein sequence ID" value="MBW4548156.1"/>
    <property type="molecule type" value="Genomic_DNA"/>
</dbReference>
<feature type="domain" description="DUF1206" evidence="2">
    <location>
        <begin position="118"/>
        <end position="186"/>
    </location>
</feature>
<feature type="transmembrane region" description="Helical" evidence="1">
    <location>
        <begin position="40"/>
        <end position="59"/>
    </location>
</feature>
<feature type="domain" description="DUF1206" evidence="2">
    <location>
        <begin position="34"/>
        <end position="101"/>
    </location>
</feature>
<proteinExistence type="predicted"/>